<dbReference type="PANTHER" id="PTHR23079:SF18">
    <property type="entry name" value="RNA-DEPENDENT RNA POLYMERASE 6"/>
    <property type="match status" value="1"/>
</dbReference>
<dbReference type="AlphaFoldDB" id="A0A2G2XX56"/>
<dbReference type="Pfam" id="PF24577">
    <property type="entry name" value="RDR6_2nd"/>
    <property type="match status" value="1"/>
</dbReference>
<reference evidence="5 6" key="1">
    <citation type="journal article" date="2014" name="Nat. Genet.">
        <title>Genome sequence of the hot pepper provides insights into the evolution of pungency in Capsicum species.</title>
        <authorList>
            <person name="Kim S."/>
            <person name="Park M."/>
            <person name="Yeom S.I."/>
            <person name="Kim Y.M."/>
            <person name="Lee J.M."/>
            <person name="Lee H.A."/>
            <person name="Seo E."/>
            <person name="Choi J."/>
            <person name="Cheong K."/>
            <person name="Kim K.T."/>
            <person name="Jung K."/>
            <person name="Lee G.W."/>
            <person name="Oh S.K."/>
            <person name="Bae C."/>
            <person name="Kim S.B."/>
            <person name="Lee H.Y."/>
            <person name="Kim S.Y."/>
            <person name="Kim M.S."/>
            <person name="Kang B.C."/>
            <person name="Jo Y.D."/>
            <person name="Yang H.B."/>
            <person name="Jeong H.J."/>
            <person name="Kang W.H."/>
            <person name="Kwon J.K."/>
            <person name="Shin C."/>
            <person name="Lim J.Y."/>
            <person name="Park J.H."/>
            <person name="Huh J.H."/>
            <person name="Kim J.S."/>
            <person name="Kim B.D."/>
            <person name="Cohen O."/>
            <person name="Paran I."/>
            <person name="Suh M.C."/>
            <person name="Lee S.B."/>
            <person name="Kim Y.K."/>
            <person name="Shin Y."/>
            <person name="Noh S.J."/>
            <person name="Park J."/>
            <person name="Seo Y.S."/>
            <person name="Kwon S.Y."/>
            <person name="Kim H.A."/>
            <person name="Park J.M."/>
            <person name="Kim H.J."/>
            <person name="Choi S.B."/>
            <person name="Bosland P.W."/>
            <person name="Reeves G."/>
            <person name="Jo S.H."/>
            <person name="Lee B.W."/>
            <person name="Cho H.T."/>
            <person name="Choi H.S."/>
            <person name="Lee M.S."/>
            <person name="Yu Y."/>
            <person name="Do Choi Y."/>
            <person name="Park B.S."/>
            <person name="van Deynze A."/>
            <person name="Ashrafi H."/>
            <person name="Hill T."/>
            <person name="Kim W.T."/>
            <person name="Pai H.S."/>
            <person name="Ahn H.K."/>
            <person name="Yeam I."/>
            <person name="Giovannoni J.J."/>
            <person name="Rose J.K."/>
            <person name="Sorensen I."/>
            <person name="Lee S.J."/>
            <person name="Kim R.W."/>
            <person name="Choi I.Y."/>
            <person name="Choi B.S."/>
            <person name="Lim J.S."/>
            <person name="Lee Y.H."/>
            <person name="Choi D."/>
        </authorList>
    </citation>
    <scope>NUCLEOTIDE SEQUENCE [LARGE SCALE GENOMIC DNA]</scope>
    <source>
        <strain evidence="6">cv. CM334</strain>
    </source>
</reference>
<dbReference type="Gramene" id="PHT62094">
    <property type="protein sequence ID" value="PHT62094"/>
    <property type="gene ID" value="T459_34066"/>
</dbReference>
<evidence type="ECO:0000256" key="1">
    <source>
        <dbReference type="PROSITE-ProRule" id="PRU00176"/>
    </source>
</evidence>
<dbReference type="GO" id="GO:0005681">
    <property type="term" value="C:spliceosomal complex"/>
    <property type="evidence" value="ECO:0007669"/>
    <property type="project" value="InterPro"/>
</dbReference>
<dbReference type="Gene3D" id="3.30.70.330">
    <property type="match status" value="1"/>
</dbReference>
<dbReference type="GO" id="GO:0000398">
    <property type="term" value="P:mRNA splicing, via spliceosome"/>
    <property type="evidence" value="ECO:0007669"/>
    <property type="project" value="InterPro"/>
</dbReference>
<dbReference type="Pfam" id="PF24572">
    <property type="entry name" value="RBD_RDR6"/>
    <property type="match status" value="1"/>
</dbReference>
<dbReference type="PANTHER" id="PTHR23079">
    <property type="entry name" value="RNA-DEPENDENT RNA POLYMERASE"/>
    <property type="match status" value="1"/>
</dbReference>
<evidence type="ECO:0000256" key="3">
    <source>
        <dbReference type="SAM" id="MobiDB-lite"/>
    </source>
</evidence>
<comment type="similarity">
    <text evidence="2">Belongs to the RdRP family.</text>
</comment>
<comment type="function">
    <text evidence="2">Probably involved in the RNA silencing pathway and required for the generation of small interfering RNAs (siRNAs).</text>
</comment>
<dbReference type="OMA" id="WKAWAHD"/>
<dbReference type="Pfam" id="PF26252">
    <property type="entry name" value="RdRP_helical"/>
    <property type="match status" value="1"/>
</dbReference>
<evidence type="ECO:0000313" key="5">
    <source>
        <dbReference type="EMBL" id="PHT62094.1"/>
    </source>
</evidence>
<dbReference type="InterPro" id="IPR057297">
    <property type="entry name" value="RDR6-like_2nd"/>
</dbReference>
<name>A0A2G2XX56_CAPAN</name>
<dbReference type="Pfam" id="PF05183">
    <property type="entry name" value="RdRP"/>
    <property type="match status" value="2"/>
</dbReference>
<dbReference type="STRING" id="4072.A0A2G2XX56"/>
<comment type="catalytic activity">
    <reaction evidence="2">
        <text>RNA(n) + a ribonucleoside 5'-triphosphate = RNA(n+1) + diphosphate</text>
        <dbReference type="Rhea" id="RHEA:21248"/>
        <dbReference type="Rhea" id="RHEA-COMP:14527"/>
        <dbReference type="Rhea" id="RHEA-COMP:17342"/>
        <dbReference type="ChEBI" id="CHEBI:33019"/>
        <dbReference type="ChEBI" id="CHEBI:61557"/>
        <dbReference type="ChEBI" id="CHEBI:140395"/>
        <dbReference type="EC" id="2.7.7.48"/>
    </reaction>
</comment>
<dbReference type="EMBL" id="AYRZ02000098">
    <property type="protein sequence ID" value="PHT62094.1"/>
    <property type="molecule type" value="Genomic_DNA"/>
</dbReference>
<gene>
    <name evidence="5" type="ORF">T459_34066</name>
</gene>
<dbReference type="SUPFAM" id="SSF54928">
    <property type="entry name" value="RNA-binding domain, RBD"/>
    <property type="match status" value="1"/>
</dbReference>
<feature type="region of interest" description="Disordered" evidence="3">
    <location>
        <begin position="825"/>
        <end position="845"/>
    </location>
</feature>
<dbReference type="InterPro" id="IPR006973">
    <property type="entry name" value="Cwf_Cwc_15"/>
</dbReference>
<dbReference type="InterPro" id="IPR012677">
    <property type="entry name" value="Nucleotide-bd_a/b_plait_sf"/>
</dbReference>
<dbReference type="EC" id="2.7.7.48" evidence="2"/>
<dbReference type="InterPro" id="IPR057298">
    <property type="entry name" value="RDR6-like_RBD"/>
</dbReference>
<comment type="caution">
    <text evidence="5">The sequence shown here is derived from an EMBL/GenBank/DDBJ whole genome shotgun (WGS) entry which is preliminary data.</text>
</comment>
<keyword evidence="2" id="KW-0943">RNA-mediated gene silencing</keyword>
<dbReference type="InterPro" id="IPR058751">
    <property type="entry name" value="RDRP_helical"/>
</dbReference>
<dbReference type="GO" id="GO:0003968">
    <property type="term" value="F:RNA-directed RNA polymerase activity"/>
    <property type="evidence" value="ECO:0000318"/>
    <property type="project" value="GO_Central"/>
</dbReference>
<keyword evidence="2" id="KW-0548">Nucleotidyltransferase</keyword>
<keyword evidence="2 5" id="KW-0696">RNA-directed RNA polymerase</keyword>
<dbReference type="CDD" id="cd00590">
    <property type="entry name" value="RRM_SF"/>
    <property type="match status" value="1"/>
</dbReference>
<organism evidence="5 6">
    <name type="scientific">Capsicum annuum</name>
    <name type="common">Capsicum pepper</name>
    <dbReference type="NCBI Taxonomy" id="4072"/>
    <lineage>
        <taxon>Eukaryota</taxon>
        <taxon>Viridiplantae</taxon>
        <taxon>Streptophyta</taxon>
        <taxon>Embryophyta</taxon>
        <taxon>Tracheophyta</taxon>
        <taxon>Spermatophyta</taxon>
        <taxon>Magnoliopsida</taxon>
        <taxon>eudicotyledons</taxon>
        <taxon>Gunneridae</taxon>
        <taxon>Pentapetalae</taxon>
        <taxon>asterids</taxon>
        <taxon>lamiids</taxon>
        <taxon>Solanales</taxon>
        <taxon>Solanaceae</taxon>
        <taxon>Solanoideae</taxon>
        <taxon>Capsiceae</taxon>
        <taxon>Capsicum</taxon>
    </lineage>
</organism>
<accession>A0A2G2XX56</accession>
<dbReference type="GO" id="GO:0030422">
    <property type="term" value="P:siRNA processing"/>
    <property type="evidence" value="ECO:0000318"/>
    <property type="project" value="GO_Central"/>
</dbReference>
<evidence type="ECO:0000256" key="2">
    <source>
        <dbReference type="RuleBase" id="RU363098"/>
    </source>
</evidence>
<dbReference type="InterPro" id="IPR057596">
    <property type="entry name" value="RDRP_core"/>
</dbReference>
<dbReference type="GO" id="GO:0003723">
    <property type="term" value="F:RNA binding"/>
    <property type="evidence" value="ECO:0007669"/>
    <property type="project" value="UniProtKB-UniRule"/>
</dbReference>
<reference evidence="5 6" key="2">
    <citation type="journal article" date="2017" name="Genome Biol.">
        <title>New reference genome sequences of hot pepper reveal the massive evolution of plant disease-resistance genes by retroduplication.</title>
        <authorList>
            <person name="Kim S."/>
            <person name="Park J."/>
            <person name="Yeom S.I."/>
            <person name="Kim Y.M."/>
            <person name="Seo E."/>
            <person name="Kim K.T."/>
            <person name="Kim M.S."/>
            <person name="Lee J.M."/>
            <person name="Cheong K."/>
            <person name="Shin H.S."/>
            <person name="Kim S.B."/>
            <person name="Han K."/>
            <person name="Lee J."/>
            <person name="Park M."/>
            <person name="Lee H.A."/>
            <person name="Lee H.Y."/>
            <person name="Lee Y."/>
            <person name="Oh S."/>
            <person name="Lee J.H."/>
            <person name="Choi E."/>
            <person name="Choi E."/>
            <person name="Lee S.E."/>
            <person name="Jeon J."/>
            <person name="Kim H."/>
            <person name="Choi G."/>
            <person name="Song H."/>
            <person name="Lee J."/>
            <person name="Lee S.C."/>
            <person name="Kwon J.K."/>
            <person name="Lee H.Y."/>
            <person name="Koo N."/>
            <person name="Hong Y."/>
            <person name="Kim R.W."/>
            <person name="Kang W.H."/>
            <person name="Huh J.H."/>
            <person name="Kang B.C."/>
            <person name="Yang T.J."/>
            <person name="Lee Y.H."/>
            <person name="Bennetzen J.L."/>
            <person name="Choi D."/>
        </authorList>
    </citation>
    <scope>NUCLEOTIDE SEQUENCE [LARGE SCALE GENOMIC DNA]</scope>
    <source>
        <strain evidence="6">cv. CM334</strain>
    </source>
</reference>
<keyword evidence="6" id="KW-1185">Reference proteome</keyword>
<dbReference type="GO" id="GO:0031380">
    <property type="term" value="C:nuclear RNA-directed RNA polymerase complex"/>
    <property type="evidence" value="ECO:0000318"/>
    <property type="project" value="GO_Central"/>
</dbReference>
<dbReference type="Pfam" id="PF04889">
    <property type="entry name" value="Cwf_Cwc_15"/>
    <property type="match status" value="1"/>
</dbReference>
<dbReference type="InterPro" id="IPR000504">
    <property type="entry name" value="RRM_dom"/>
</dbReference>
<evidence type="ECO:0000313" key="6">
    <source>
        <dbReference type="Proteomes" id="UP000222542"/>
    </source>
</evidence>
<dbReference type="InterPro" id="IPR007855">
    <property type="entry name" value="RDRP"/>
</dbReference>
<protein>
    <recommendedName>
        <fullName evidence="2">RNA-dependent RNA polymerase</fullName>
        <ecNumber evidence="2">2.7.7.48</ecNumber>
    </recommendedName>
</protein>
<feature type="compositionally biased region" description="Basic and acidic residues" evidence="3">
    <location>
        <begin position="825"/>
        <end position="836"/>
    </location>
</feature>
<dbReference type="InterPro" id="IPR035979">
    <property type="entry name" value="RBD_domain_sf"/>
</dbReference>
<sequence>MGSVGSEKDLVVTQISVGGFSNDVNAKMLSEYLEEQVGQVWRCRLKTSSTPPDSYPTYDINVERVQRTNDYTKVEPHAFVHFASSRSVKYALDAARRNELLLEQKPLKVSLGPGIPSRMNERRRTTMPFKFSDVNVEIGVLVSNDDFVVGWRGPHTGANFLVDPYNGTCKLVSSPLVFYRTDDDDVEESVGFELLDDDDQWIRTTDITCSGAIGRCNTYRISIRPHNGPSFEKAKKHFKESRVPMVEPCNRQRLRVRDEPDFGVSMPEPFFCFQNHEGISFKVVFLVNVVLHKGIVNQHQMTNEFFSLLKRHQEGVNLAALKHIFSYKRPVNDAIQKLQHIQRWLLNNPNLLKRTGESDDVVEVEVPKIRVTSIISWMGKFRYRNVAKCAARMGQCFSSTHATVEVLPSEVNSKLPDIERNGYVFSDGIGTMSADLAIEVAVKCQSSLCISDKGEMLSRLNKILVDSDVAFTVAIMLSAGFKPQSEPHLRGMLTSIRAAQLGDLSNKSRIFVPSGRWLMGCLDELVSSPSLENCFVKHGPKFSDLKKNLQVIKGLVIITKNPCLHPWDVRILEAVDVPGLHHLYDCLVFPRKGDRPHPNEASGSDLDGDLYFATWDENLIPPVRKAGCQWTMPPAELKQLGRDVNNSPLISPKLENLSPCHLTSNQKCILSWGKRNFSHTSRRNILGKLCRQVEDVFDAEDGESAGLEFVPEAIPYDTNLEIPGYEDFIDDAWNRKCSYDGQLNGLLGQYNVKREEEVVTGHIWSMAKYNAKKQGELKERLKHSYNILRKEFRNVFEHMEPDFDQLSFDEKNGAKREIEERIVPRSADADVDVKSDDESDDDEDDTEALLAELEQIKKEKAEEKLRKERQEQEEELKAKETELLRGNPLLNNQPTTFSLMRRWDDDVVFKNQARGEMKATKRFVNDTIRNDFHMKFLQKYMK</sequence>
<proteinExistence type="inferred from homology"/>
<keyword evidence="2" id="KW-0808">Transferase</keyword>
<dbReference type="Proteomes" id="UP000222542">
    <property type="component" value="Unassembled WGS sequence"/>
</dbReference>
<feature type="domain" description="RRM" evidence="4">
    <location>
        <begin position="13"/>
        <end position="114"/>
    </location>
</feature>
<evidence type="ECO:0000259" key="4">
    <source>
        <dbReference type="PROSITE" id="PS50102"/>
    </source>
</evidence>
<keyword evidence="1 2" id="KW-0694">RNA-binding</keyword>
<dbReference type="PROSITE" id="PS50102">
    <property type="entry name" value="RRM"/>
    <property type="match status" value="1"/>
</dbReference>